<dbReference type="Proteomes" id="UP000219559">
    <property type="component" value="Unassembled WGS sequence"/>
</dbReference>
<feature type="domain" description="Glucosyltransferase 3-like C-terminal" evidence="3">
    <location>
        <begin position="174"/>
        <end position="342"/>
    </location>
</feature>
<dbReference type="InterPro" id="IPR058591">
    <property type="entry name" value="Gtf3_N"/>
</dbReference>
<dbReference type="PIRSF" id="PIRSF007023">
    <property type="entry name" value="UDP-Galf_transf"/>
    <property type="match status" value="1"/>
</dbReference>
<gene>
    <name evidence="4" type="ORF">B7P33_16000</name>
</gene>
<keyword evidence="1 4" id="KW-0808">Transferase</keyword>
<evidence type="ECO:0000313" key="5">
    <source>
        <dbReference type="Proteomes" id="UP000219559"/>
    </source>
</evidence>
<dbReference type="InterPro" id="IPR058592">
    <property type="entry name" value="Gtf3_C"/>
</dbReference>
<protein>
    <submittedName>
        <fullName evidence="4">Beta-1,6-galactofuranosyltransferase</fullName>
    </submittedName>
</protein>
<feature type="domain" description="Glucosyltransferase 3-like N-terminal" evidence="2">
    <location>
        <begin position="7"/>
        <end position="149"/>
    </location>
</feature>
<comment type="caution">
    <text evidence="4">The sequence shown here is derived from an EMBL/GenBank/DDBJ whole genome shotgun (WGS) entry which is preliminary data.</text>
</comment>
<dbReference type="Pfam" id="PF26337">
    <property type="entry name" value="Gtf3_C"/>
    <property type="match status" value="1"/>
</dbReference>
<sequence length="351" mass="39685">MNRGHLYFISRNYKFSKNAASKPKMDCEQVLAQNGFTNLGFKQSNHPNSAWGALLSFFSITKGLLALPFSSTLCMQYPLSKYFNYKISIAKLKRCKIVLIVHDVKSLMGKNIDPAQEMKRFNKADVLVLHNHAMIEWFKANGCTTPMVPLYLFDYLLSPNQSFSDVPKKLENEIIFAGGLGIEKSAFLYQLDDLEKSDYRLKLYGNGFQKEKVSENSILEYQGVFAPDEVLDYLKGNFGLVWNGNDIKECDGAFGKYIQYNNPHKTSLYLLAGLPIIIWDKAAVAPLVEKEGIGFTISSLHELPEKLAKIDATAYATMVAKVDETRKKIADGYFLKEAVQKALHQLDQRKS</sequence>
<evidence type="ECO:0000313" key="4">
    <source>
        <dbReference type="EMBL" id="PCE62787.1"/>
    </source>
</evidence>
<dbReference type="AlphaFoldDB" id="A0A2A4G281"/>
<dbReference type="GO" id="GO:0016740">
    <property type="term" value="F:transferase activity"/>
    <property type="evidence" value="ECO:0007669"/>
    <property type="project" value="UniProtKB-KW"/>
</dbReference>
<evidence type="ECO:0000256" key="1">
    <source>
        <dbReference type="ARBA" id="ARBA00022679"/>
    </source>
</evidence>
<evidence type="ECO:0000259" key="3">
    <source>
        <dbReference type="Pfam" id="PF26337"/>
    </source>
</evidence>
<name>A0A2A4G281_9FLAO</name>
<proteinExistence type="predicted"/>
<accession>A0A2A4G281</accession>
<dbReference type="Gene3D" id="3.40.50.2000">
    <property type="entry name" value="Glycogen Phosphorylase B"/>
    <property type="match status" value="2"/>
</dbReference>
<evidence type="ECO:0000259" key="2">
    <source>
        <dbReference type="Pfam" id="PF26334"/>
    </source>
</evidence>
<reference evidence="4 5" key="1">
    <citation type="submission" date="2017-04" db="EMBL/GenBank/DDBJ databases">
        <title>A new member of the family Flavobacteriaceae isolated from ascidians.</title>
        <authorList>
            <person name="Chen L."/>
        </authorList>
    </citation>
    <scope>NUCLEOTIDE SEQUENCE [LARGE SCALE GENOMIC DNA]</scope>
    <source>
        <strain evidence="4 5">HQA918</strain>
    </source>
</reference>
<organism evidence="4 5">
    <name type="scientific">Sediminicola luteus</name>
    <dbReference type="NCBI Taxonomy" id="319238"/>
    <lineage>
        <taxon>Bacteria</taxon>
        <taxon>Pseudomonadati</taxon>
        <taxon>Bacteroidota</taxon>
        <taxon>Flavobacteriia</taxon>
        <taxon>Flavobacteriales</taxon>
        <taxon>Flavobacteriaceae</taxon>
        <taxon>Sediminicola</taxon>
    </lineage>
</organism>
<keyword evidence="5" id="KW-1185">Reference proteome</keyword>
<dbReference type="Pfam" id="PF26334">
    <property type="entry name" value="Gtf3_N"/>
    <property type="match status" value="1"/>
</dbReference>
<dbReference type="EMBL" id="NBWU01000007">
    <property type="protein sequence ID" value="PCE62787.1"/>
    <property type="molecule type" value="Genomic_DNA"/>
</dbReference>
<dbReference type="OrthoDB" id="9790931at2"/>